<dbReference type="InterPro" id="IPR001296">
    <property type="entry name" value="Glyco_trans_1"/>
</dbReference>
<dbReference type="GO" id="GO:0016757">
    <property type="term" value="F:glycosyltransferase activity"/>
    <property type="evidence" value="ECO:0007669"/>
    <property type="project" value="InterPro"/>
</dbReference>
<protein>
    <submittedName>
        <fullName evidence="2">Glycosyltransferase</fullName>
    </submittedName>
</protein>
<dbReference type="Pfam" id="PF00534">
    <property type="entry name" value="Glycos_transf_1"/>
    <property type="match status" value="1"/>
</dbReference>
<accession>A0A3M9XLI5</accession>
<dbReference type="Proteomes" id="UP000268623">
    <property type="component" value="Unassembled WGS sequence"/>
</dbReference>
<dbReference type="Gene3D" id="3.40.50.2000">
    <property type="entry name" value="Glycogen Phosphorylase B"/>
    <property type="match status" value="1"/>
</dbReference>
<keyword evidence="2" id="KW-0808">Transferase</keyword>
<reference evidence="2 3" key="1">
    <citation type="submission" date="2018-08" db="EMBL/GenBank/DDBJ databases">
        <title>Genome sequence of Methylocystis hirsuta CSC1, a methanotroph able to accumulate PHAs.</title>
        <authorList>
            <person name="Bordel S."/>
            <person name="Rodriguez E."/>
            <person name="Gancedo J."/>
            <person name="Munoz R."/>
        </authorList>
    </citation>
    <scope>NUCLEOTIDE SEQUENCE [LARGE SCALE GENOMIC DNA]</scope>
    <source>
        <strain evidence="2 3">CSC1</strain>
    </source>
</reference>
<dbReference type="InterPro" id="IPR050194">
    <property type="entry name" value="Glycosyltransferase_grp1"/>
</dbReference>
<dbReference type="SUPFAM" id="SSF53756">
    <property type="entry name" value="UDP-Glycosyltransferase/glycogen phosphorylase"/>
    <property type="match status" value="1"/>
</dbReference>
<comment type="caution">
    <text evidence="2">The sequence shown here is derived from an EMBL/GenBank/DDBJ whole genome shotgun (WGS) entry which is preliminary data.</text>
</comment>
<evidence type="ECO:0000313" key="2">
    <source>
        <dbReference type="EMBL" id="RNJ48675.1"/>
    </source>
</evidence>
<dbReference type="CDD" id="cd03801">
    <property type="entry name" value="GT4_PimA-like"/>
    <property type="match status" value="1"/>
</dbReference>
<dbReference type="EMBL" id="QWDD01000001">
    <property type="protein sequence ID" value="RNJ48675.1"/>
    <property type="molecule type" value="Genomic_DNA"/>
</dbReference>
<feature type="domain" description="Glycosyl transferase family 1" evidence="1">
    <location>
        <begin position="206"/>
        <end position="374"/>
    </location>
</feature>
<evidence type="ECO:0000313" key="3">
    <source>
        <dbReference type="Proteomes" id="UP000268623"/>
    </source>
</evidence>
<organism evidence="2 3">
    <name type="scientific">Methylocystis hirsuta</name>
    <dbReference type="NCBI Taxonomy" id="369798"/>
    <lineage>
        <taxon>Bacteria</taxon>
        <taxon>Pseudomonadati</taxon>
        <taxon>Pseudomonadota</taxon>
        <taxon>Alphaproteobacteria</taxon>
        <taxon>Hyphomicrobiales</taxon>
        <taxon>Methylocystaceae</taxon>
        <taxon>Methylocystis</taxon>
    </lineage>
</organism>
<proteinExistence type="predicted"/>
<dbReference type="PANTHER" id="PTHR45947">
    <property type="entry name" value="SULFOQUINOVOSYL TRANSFERASE SQD2"/>
    <property type="match status" value="1"/>
</dbReference>
<sequence length="414" mass="45670">MTRPPPYRVAIIASHPIQHFVPFYRAVANEPGVDLHVFYMSDFSVRGYFDPLMKTRISWEMDLLSGYQQTFLPEAKNIHNSKPSKLNNPSVGKELASFQPDAVIAYGYNNPTQWRALYWCWRNSVPLLMISDSELIHWRSSLRKAAKARLLPLLYRLYSAFLSTGDNNEAYLSAYGVPAEKMFRCPFTIDEGVYIGARKNRDALRRAFRARHAIDPNDFVMLTVGKLTPGKRPMDALQATKLLTEGAKSDARRIILVIAGDGALRDAAQEYIDSNNLPVRMLGFVNVDQLPAVYCGSDVLLHLSEVDAHPLALSEAACIGLPLIVSNKVGAIGTADIARPGENALVIPCGDVHAIATAARRLHEDVRLLSVMSESSIQIYSGLDMRKSVEGVVQALDYCIGGAVVSAPQQASLP</sequence>
<evidence type="ECO:0000259" key="1">
    <source>
        <dbReference type="Pfam" id="PF00534"/>
    </source>
</evidence>
<dbReference type="PANTHER" id="PTHR45947:SF3">
    <property type="entry name" value="SULFOQUINOVOSYL TRANSFERASE SQD2"/>
    <property type="match status" value="1"/>
</dbReference>
<gene>
    <name evidence="2" type="ORF">D1O30_02545</name>
</gene>
<dbReference type="AlphaFoldDB" id="A0A3M9XLI5"/>
<name>A0A3M9XLI5_9HYPH</name>
<keyword evidence="3" id="KW-1185">Reference proteome</keyword>